<dbReference type="GO" id="GO:0042393">
    <property type="term" value="F:histone binding"/>
    <property type="evidence" value="ECO:0007669"/>
    <property type="project" value="InterPro"/>
</dbReference>
<evidence type="ECO:0000256" key="5">
    <source>
        <dbReference type="ARBA" id="ARBA00023242"/>
    </source>
</evidence>
<evidence type="ECO:0008006" key="9">
    <source>
        <dbReference type="Google" id="ProtNLM"/>
    </source>
</evidence>
<comment type="subcellular location">
    <subcellularLocation>
        <location evidence="2">Chromosome</location>
    </subcellularLocation>
    <subcellularLocation>
        <location evidence="1">Nucleus</location>
    </subcellularLocation>
</comment>
<dbReference type="GO" id="GO:0072572">
    <property type="term" value="F:poly-ADP-D-ribose binding"/>
    <property type="evidence" value="ECO:0007669"/>
    <property type="project" value="TreeGrafter"/>
</dbReference>
<keyword evidence="8" id="KW-1185">Reference proteome</keyword>
<evidence type="ECO:0000313" key="7">
    <source>
        <dbReference type="Ensembl" id="ENSOMYP00000118864.1"/>
    </source>
</evidence>
<feature type="compositionally biased region" description="Pro residues" evidence="6">
    <location>
        <begin position="213"/>
        <end position="233"/>
    </location>
</feature>
<accession>A0A8K9UZI6</accession>
<organism evidence="7 8">
    <name type="scientific">Oncorhynchus mykiss</name>
    <name type="common">Rainbow trout</name>
    <name type="synonym">Salmo gairdneri</name>
    <dbReference type="NCBI Taxonomy" id="8022"/>
    <lineage>
        <taxon>Eukaryota</taxon>
        <taxon>Metazoa</taxon>
        <taxon>Chordata</taxon>
        <taxon>Craniata</taxon>
        <taxon>Vertebrata</taxon>
        <taxon>Euteleostomi</taxon>
        <taxon>Actinopterygii</taxon>
        <taxon>Neopterygii</taxon>
        <taxon>Teleostei</taxon>
        <taxon>Protacanthopterygii</taxon>
        <taxon>Salmoniformes</taxon>
        <taxon>Salmonidae</taxon>
        <taxon>Salmoninae</taxon>
        <taxon>Oncorhynchus</taxon>
    </lineage>
</organism>
<name>A0A8K9UZI6_ONCMY</name>
<feature type="region of interest" description="Disordered" evidence="6">
    <location>
        <begin position="198"/>
        <end position="233"/>
    </location>
</feature>
<reference evidence="7" key="2">
    <citation type="submission" date="2025-08" db="UniProtKB">
        <authorList>
            <consortium name="Ensembl"/>
        </authorList>
    </citation>
    <scope>IDENTIFICATION</scope>
</reference>
<dbReference type="AlphaFoldDB" id="A0A8K9UZI6"/>
<evidence type="ECO:0000256" key="2">
    <source>
        <dbReference type="ARBA" id="ARBA00004286"/>
    </source>
</evidence>
<dbReference type="GO" id="GO:0005694">
    <property type="term" value="C:chromosome"/>
    <property type="evidence" value="ECO:0007669"/>
    <property type="project" value="UniProtKB-SubCell"/>
</dbReference>
<dbReference type="InterPro" id="IPR019361">
    <property type="entry name" value="HPF1"/>
</dbReference>
<dbReference type="Ensembl" id="ENSOMYT00000134116.1">
    <property type="protein sequence ID" value="ENSOMYP00000118864.1"/>
    <property type="gene ID" value="ENSOMYG00000071723.1"/>
</dbReference>
<dbReference type="GO" id="GO:0005634">
    <property type="term" value="C:nucleus"/>
    <property type="evidence" value="ECO:0007669"/>
    <property type="project" value="UniProtKB-SubCell"/>
</dbReference>
<keyword evidence="5" id="KW-0539">Nucleus</keyword>
<evidence type="ECO:0000256" key="1">
    <source>
        <dbReference type="ARBA" id="ARBA00004123"/>
    </source>
</evidence>
<evidence type="ECO:0000256" key="6">
    <source>
        <dbReference type="SAM" id="MobiDB-lite"/>
    </source>
</evidence>
<dbReference type="Pfam" id="PF10228">
    <property type="entry name" value="HPF1"/>
    <property type="match status" value="1"/>
</dbReference>
<dbReference type="PANTHER" id="PTHR13386">
    <property type="entry name" value="HISTONE PARYLATION FACTOR 1"/>
    <property type="match status" value="1"/>
</dbReference>
<keyword evidence="4" id="KW-0158">Chromosome</keyword>
<reference evidence="7" key="1">
    <citation type="submission" date="2020-07" db="EMBL/GenBank/DDBJ databases">
        <title>A long reads based de novo assembly of the rainbow trout Arlee double haploid line genome.</title>
        <authorList>
            <person name="Gao G."/>
            <person name="Palti Y."/>
        </authorList>
    </citation>
    <scope>NUCLEOTIDE SEQUENCE [LARGE SCALE GENOMIC DNA]</scope>
</reference>
<evidence type="ECO:0000313" key="8">
    <source>
        <dbReference type="Proteomes" id="UP000694395"/>
    </source>
</evidence>
<evidence type="ECO:0000256" key="4">
    <source>
        <dbReference type="ARBA" id="ARBA00022454"/>
    </source>
</evidence>
<dbReference type="Proteomes" id="UP000694395">
    <property type="component" value="Chromosome 10"/>
</dbReference>
<proteinExistence type="inferred from homology"/>
<dbReference type="GeneTree" id="ENSGT00390000014876"/>
<sequence length="453" mass="49411">MVWSWDVTEMVWSWDVAEMVWSWDVTEMVWSWDVTDGVVMGCDRDGVVMGCDRDGVVMGCDRDGVVMGCDRDGVVMGCDRDGVVMGCDRDGVVMGWDRDGVVMGWDRDGVVMGWDRDGVVMGCGRDGVVMGCDRDGVVMGCGRDDSHCLSRLILFFSLSLPFLSPFLPLSSLIFPPALSSLTPPALFSLTPPPALSPPSLPLLSPPSSTLLSPPSPPLLSPPSPSPSLSPTLLSPPSPPFALSSLTVPSLSYLCPNSPSFSISPSSSLSFSLFLGRKRKERGGCKEGGKALDNLEEELRERAESLGFSLEQKTKGMKQRDKKVVTKTFHGAGLVVPVDQNDVGYRELPETDASMKRLCKAIAEARGDEDRIKAFGPLQEMITFVQFANDECDYGMGLELGIDLFCYGSQYFYKVIRQLLPMAYSLLKRGLFGEILEAHLSSRSHDNLDQLSSA</sequence>
<comment type="similarity">
    <text evidence="3">Belongs to the HPF1 family.</text>
</comment>
<dbReference type="PANTHER" id="PTHR13386:SF1">
    <property type="entry name" value="HISTONE PARYLATION FACTOR 1"/>
    <property type="match status" value="1"/>
</dbReference>
<dbReference type="GO" id="GO:0006974">
    <property type="term" value="P:DNA damage response"/>
    <property type="evidence" value="ECO:0007669"/>
    <property type="project" value="InterPro"/>
</dbReference>
<protein>
    <recommendedName>
        <fullName evidence="9">Histone PARylation factor 1</fullName>
    </recommendedName>
</protein>
<evidence type="ECO:0000256" key="3">
    <source>
        <dbReference type="ARBA" id="ARBA00010803"/>
    </source>
</evidence>
<reference evidence="7" key="3">
    <citation type="submission" date="2025-09" db="UniProtKB">
        <authorList>
            <consortium name="Ensembl"/>
        </authorList>
    </citation>
    <scope>IDENTIFICATION</scope>
</reference>